<evidence type="ECO:0000313" key="2">
    <source>
        <dbReference type="EMBL" id="ADO98503.1"/>
    </source>
</evidence>
<accession>E3SM05</accession>
<dbReference type="GeneID" id="10327745"/>
<dbReference type="RefSeq" id="YP_004323248.1">
    <property type="nucleotide sequence ID" value="NC_015283.1"/>
</dbReference>
<dbReference type="KEGG" id="vg:10327745"/>
<gene>
    <name evidence="2" type="ORF">PRSM4_119</name>
</gene>
<proteinExistence type="predicted"/>
<feature type="region of interest" description="Disordered" evidence="1">
    <location>
        <begin position="122"/>
        <end position="223"/>
    </location>
</feature>
<reference evidence="2 3" key="1">
    <citation type="journal article" date="2010" name="Environ. Microbiol.">
        <title>Genomic analysis of oceanic cyanobacterial myoviruses compared with T4-like myoviruses from diverse hosts and environments.</title>
        <authorList>
            <person name="Sullivan M.B."/>
            <person name="Huang K.H."/>
            <person name="Ignacio-Espinoza J.C."/>
            <person name="Berlin A.M."/>
            <person name="Kelly L."/>
            <person name="Weigele P.R."/>
            <person name="DeFrancesco A.S."/>
            <person name="Kern S.E."/>
            <person name="Thompson L.R."/>
            <person name="Young S."/>
            <person name="Yandava C."/>
            <person name="Fu R."/>
            <person name="Krastins B."/>
            <person name="Chase M."/>
            <person name="Sarracino D."/>
            <person name="Osburne M.S."/>
            <person name="Henn M.R."/>
            <person name="Chisholm S.W."/>
        </authorList>
    </citation>
    <scope>NUCLEOTIDE SEQUENCE [LARGE SCALE GENOMIC DNA]</scope>
    <source>
        <strain evidence="2">9303-10a</strain>
    </source>
</reference>
<feature type="compositionally biased region" description="Basic and acidic residues" evidence="1">
    <location>
        <begin position="86"/>
        <end position="104"/>
    </location>
</feature>
<feature type="compositionally biased region" description="Basic residues" evidence="1">
    <location>
        <begin position="140"/>
        <end position="155"/>
    </location>
</feature>
<dbReference type="EMBL" id="GU071099">
    <property type="protein sequence ID" value="ADO98503.1"/>
    <property type="molecule type" value="Genomic_DNA"/>
</dbReference>
<feature type="region of interest" description="Disordered" evidence="1">
    <location>
        <begin position="70"/>
        <end position="104"/>
    </location>
</feature>
<evidence type="ECO:0000313" key="3">
    <source>
        <dbReference type="Proteomes" id="UP000006528"/>
    </source>
</evidence>
<dbReference type="Proteomes" id="UP000006528">
    <property type="component" value="Segment"/>
</dbReference>
<protein>
    <submittedName>
        <fullName evidence="2">Uncharacterized protein</fullName>
    </submittedName>
</protein>
<dbReference type="OrthoDB" id="11315at10239"/>
<sequence length="223" mass="24962">MVKMPAVNQEAERIVKGMKKNRHRFKKLYGDRDKEVMYATANKLAQKEQLKVMYYQDFIKLVEGNPTTRMLSKAKSKTTGNISADRGTDEKKNRESRKSLEKDLKKKGIGYKKGVGEYKYSSGEGTGREVSYQTSPGKGMSKRRFGKVMRRLGRKHGQESVITKKAGKPARLHDTESKKPSKSMNLGKAKPGKNPGGFGETSGTKVRKGKLGKTNKPAMHYGN</sequence>
<evidence type="ECO:0000256" key="1">
    <source>
        <dbReference type="SAM" id="MobiDB-lite"/>
    </source>
</evidence>
<organism evidence="2 3">
    <name type="scientific">Prochlorococcus phage P-RSM4</name>
    <dbReference type="NCBI Taxonomy" id="444862"/>
    <lineage>
        <taxon>Viruses</taxon>
        <taxon>Duplodnaviria</taxon>
        <taxon>Heunggongvirae</taxon>
        <taxon>Uroviricota</taxon>
        <taxon>Caudoviricetes</taxon>
        <taxon>Pantevenvirales</taxon>
        <taxon>Kyanoviridae</taxon>
        <taxon>Thaumasvirus</taxon>
        <taxon>Thaumasvirus stim4</taxon>
    </lineage>
</organism>
<name>E3SM05_9CAUD</name>